<dbReference type="PROSITE" id="PS01040">
    <property type="entry name" value="SBP_BACTERIAL_5"/>
    <property type="match status" value="1"/>
</dbReference>
<dbReference type="InterPro" id="IPR023765">
    <property type="entry name" value="SBP_5_CS"/>
</dbReference>
<dbReference type="CDD" id="cd08514">
    <property type="entry name" value="PBP2_AppA_like"/>
    <property type="match status" value="1"/>
</dbReference>
<comment type="caution">
    <text evidence="5">The sequence shown here is derived from an EMBL/GenBank/DDBJ whole genome shotgun (WGS) entry which is preliminary data.</text>
</comment>
<dbReference type="GO" id="GO:0043190">
    <property type="term" value="C:ATP-binding cassette (ABC) transporter complex"/>
    <property type="evidence" value="ECO:0007669"/>
    <property type="project" value="InterPro"/>
</dbReference>
<dbReference type="EMBL" id="JYNY01000516">
    <property type="protein sequence ID" value="KJJ83634.1"/>
    <property type="molecule type" value="Genomic_DNA"/>
</dbReference>
<protein>
    <submittedName>
        <fullName evidence="5">Oligopeptide-binding protein AppA</fullName>
    </submittedName>
</protein>
<dbReference type="FunFam" id="3.90.76.10:FF:000004">
    <property type="entry name" value="Peptide ABC transporter substrate-binding protein"/>
    <property type="match status" value="1"/>
</dbReference>
<dbReference type="Proteomes" id="UP000033428">
    <property type="component" value="Unassembled WGS sequence"/>
</dbReference>
<reference evidence="5 6" key="1">
    <citation type="submission" date="2015-02" db="EMBL/GenBank/DDBJ databases">
        <title>Single-cell genomics of uncultivated deep-branching MTB reveals a conserved set of magnetosome genes.</title>
        <authorList>
            <person name="Kolinko S."/>
            <person name="Richter M."/>
            <person name="Glockner F.O."/>
            <person name="Brachmann A."/>
            <person name="Schuler D."/>
        </authorList>
    </citation>
    <scope>NUCLEOTIDE SEQUENCE [LARGE SCALE GENOMIC DNA]</scope>
    <source>
        <strain evidence="5">SKK-01</strain>
    </source>
</reference>
<dbReference type="PANTHER" id="PTHR30290">
    <property type="entry name" value="PERIPLASMIC BINDING COMPONENT OF ABC TRANSPORTER"/>
    <property type="match status" value="1"/>
</dbReference>
<keyword evidence="6" id="KW-1185">Reference proteome</keyword>
<evidence type="ECO:0000256" key="3">
    <source>
        <dbReference type="ARBA" id="ARBA00022729"/>
    </source>
</evidence>
<dbReference type="Gene3D" id="3.40.190.10">
    <property type="entry name" value="Periplasmic binding protein-like II"/>
    <property type="match status" value="1"/>
</dbReference>
<dbReference type="SUPFAM" id="SSF53850">
    <property type="entry name" value="Periplasmic binding protein-like II"/>
    <property type="match status" value="1"/>
</dbReference>
<keyword evidence="2" id="KW-0813">Transport</keyword>
<dbReference type="Pfam" id="PF00496">
    <property type="entry name" value="SBP_bac_5"/>
    <property type="match status" value="1"/>
</dbReference>
<name>A0A0F0CNP4_9BACT</name>
<proteinExistence type="inferred from homology"/>
<dbReference type="PIRSF" id="PIRSF002741">
    <property type="entry name" value="MppA"/>
    <property type="match status" value="1"/>
</dbReference>
<evidence type="ECO:0000259" key="4">
    <source>
        <dbReference type="Pfam" id="PF00496"/>
    </source>
</evidence>
<dbReference type="Gene3D" id="3.10.105.10">
    <property type="entry name" value="Dipeptide-binding Protein, Domain 3"/>
    <property type="match status" value="1"/>
</dbReference>
<dbReference type="AlphaFoldDB" id="A0A0F0CNP4"/>
<evidence type="ECO:0000256" key="2">
    <source>
        <dbReference type="ARBA" id="ARBA00022448"/>
    </source>
</evidence>
<dbReference type="FunFam" id="3.10.105.10:FF:000006">
    <property type="entry name" value="Peptide ABC transporter substrate-binding protein"/>
    <property type="match status" value="1"/>
</dbReference>
<evidence type="ECO:0000313" key="6">
    <source>
        <dbReference type="Proteomes" id="UP000033428"/>
    </source>
</evidence>
<dbReference type="PANTHER" id="PTHR30290:SF9">
    <property type="entry name" value="OLIGOPEPTIDE-BINDING PROTEIN APPA"/>
    <property type="match status" value="1"/>
</dbReference>
<feature type="domain" description="Solute-binding protein family 5" evidence="4">
    <location>
        <begin position="73"/>
        <end position="436"/>
    </location>
</feature>
<dbReference type="InterPro" id="IPR030678">
    <property type="entry name" value="Peptide/Ni-bd"/>
</dbReference>
<sequence>MREIIIFFSLSIMCFIAVLSYGKDNSVPRDAYVSAITSDIRNFISFYADDSSSAGISSLIYDGLTKIDKNFNIIGSLAEKWDIEKDGLEIIFYLRKNVKWHDGVQFTARDVYFTYMTILNPETASPYISEFNLIDKIEIIDDYTVRFKYKEPFAPSLIKLGMGIIPEHIFKNDKNIKQEFSFSKIIGTGPYKIEQYEDSQFIIFKANNDYFDGAPGIKYYVVKILPDQSTMFLEMVSGNIDSSSLSPYQFRYRTASRDFLDEFDKYEYLAPSYTYIGYNLTNPVFMDKRVRLALNMAINREELIKFVLLGYGESCSGPFIKNSIYYNQEVAPSPYDLDKAKELLNSAGWRDSDNDGILEKDGKKFSITLLTNQGSELRENTATIIQKYWRIVGVDLKINIIAWPAFIEQFINKKNFEVVLLGWQLAVDPDPYAVWHSDAIKNGLNFISYSNKEVDMLIEQGRRTFDINKRVEIYRKIHEKIAEDAPYGFLFFEETLTALNKRFKGVEPSPAGIAHNFLKWAVPDKEVKYKI</sequence>
<accession>A0A0F0CNP4</accession>
<dbReference type="InterPro" id="IPR039424">
    <property type="entry name" value="SBP_5"/>
</dbReference>
<organism evidence="5 6">
    <name type="scientific">Candidatus Omnitrophus magneticus</name>
    <dbReference type="NCBI Taxonomy" id="1609969"/>
    <lineage>
        <taxon>Bacteria</taxon>
        <taxon>Pseudomonadati</taxon>
        <taxon>Candidatus Omnitrophota</taxon>
        <taxon>Candidatus Omnitrophus</taxon>
    </lineage>
</organism>
<dbReference type="InterPro" id="IPR000914">
    <property type="entry name" value="SBP_5_dom"/>
</dbReference>
<dbReference type="GO" id="GO:1904680">
    <property type="term" value="F:peptide transmembrane transporter activity"/>
    <property type="evidence" value="ECO:0007669"/>
    <property type="project" value="TreeGrafter"/>
</dbReference>
<dbReference type="GO" id="GO:0015833">
    <property type="term" value="P:peptide transport"/>
    <property type="evidence" value="ECO:0007669"/>
    <property type="project" value="TreeGrafter"/>
</dbReference>
<dbReference type="GO" id="GO:0030288">
    <property type="term" value="C:outer membrane-bounded periplasmic space"/>
    <property type="evidence" value="ECO:0007669"/>
    <property type="project" value="UniProtKB-ARBA"/>
</dbReference>
<dbReference type="Gene3D" id="3.90.76.10">
    <property type="entry name" value="Dipeptide-binding Protein, Domain 1"/>
    <property type="match status" value="1"/>
</dbReference>
<comment type="similarity">
    <text evidence="1">Belongs to the bacterial solute-binding protein 5 family.</text>
</comment>
<evidence type="ECO:0000313" key="5">
    <source>
        <dbReference type="EMBL" id="KJJ83634.1"/>
    </source>
</evidence>
<gene>
    <name evidence="5" type="ORF">OMAG_002493</name>
</gene>
<evidence type="ECO:0000256" key="1">
    <source>
        <dbReference type="ARBA" id="ARBA00005695"/>
    </source>
</evidence>
<keyword evidence="3" id="KW-0732">Signal</keyword>